<dbReference type="PANTHER" id="PTHR47245">
    <property type="entry name" value="PEPTIDYLPROLYL ISOMERASE"/>
    <property type="match status" value="1"/>
</dbReference>
<dbReference type="AlphaFoldDB" id="A0A6I6NH94"/>
<gene>
    <name evidence="2" type="ORF">GQF42_19215</name>
</gene>
<keyword evidence="1" id="KW-0732">Signal</keyword>
<accession>A0A6I6NH94</accession>
<evidence type="ECO:0008006" key="4">
    <source>
        <dbReference type="Google" id="ProtNLM"/>
    </source>
</evidence>
<evidence type="ECO:0000313" key="3">
    <source>
        <dbReference type="Proteomes" id="UP000436138"/>
    </source>
</evidence>
<name>A0A6I6NH94_9ACTN</name>
<proteinExistence type="predicted"/>
<dbReference type="SUPFAM" id="SSF109998">
    <property type="entry name" value="Triger factor/SurA peptide-binding domain-like"/>
    <property type="match status" value="1"/>
</dbReference>
<dbReference type="InterPro" id="IPR050245">
    <property type="entry name" value="PrsA_foldase"/>
</dbReference>
<dbReference type="Gene3D" id="1.10.4030.10">
    <property type="entry name" value="Porin chaperone SurA, peptide-binding domain"/>
    <property type="match status" value="1"/>
</dbReference>
<reference evidence="2 3" key="1">
    <citation type="submission" date="2019-12" db="EMBL/GenBank/DDBJ databases">
        <title>Streptomyces sp. strain T44 isolated from rhizosphere soil of Broussonetia papyrifera.</title>
        <authorList>
            <person name="Mo P."/>
        </authorList>
    </citation>
    <scope>NUCLEOTIDE SEQUENCE [LARGE SCALE GENOMIC DNA]</scope>
    <source>
        <strain evidence="2 3">T44</strain>
    </source>
</reference>
<dbReference type="RefSeq" id="WP_158930326.1">
    <property type="nucleotide sequence ID" value="NZ_CP047020.1"/>
</dbReference>
<dbReference type="InterPro" id="IPR027304">
    <property type="entry name" value="Trigger_fact/SurA_dom_sf"/>
</dbReference>
<evidence type="ECO:0000313" key="2">
    <source>
        <dbReference type="EMBL" id="QHA09691.1"/>
    </source>
</evidence>
<dbReference type="Proteomes" id="UP000436138">
    <property type="component" value="Chromosome"/>
</dbReference>
<protein>
    <recommendedName>
        <fullName evidence="4">Lipoprotein</fullName>
    </recommendedName>
</protein>
<evidence type="ECO:0000256" key="1">
    <source>
        <dbReference type="SAM" id="SignalP"/>
    </source>
</evidence>
<dbReference type="InterPro" id="IPR006311">
    <property type="entry name" value="TAT_signal"/>
</dbReference>
<sequence length="220" mass="23711">MHRRRRTALVLTAAIAAAAPLLTACGSDAHPGAAAVVGGQRITVAQLDSRVNEVRRAQRAAVPDEAQYQQVLASTSSLTRDTLHNMVLDQVLHRAAQDEGISVTRKEVEQMRAGLEQQAGGAAALQTAWLQKYGIAPARLDENLQLQLEAQKLAAKLGTDTSQPDFWKALSKASRELRIDLNPRYGAWDVQKSSRVDAKTPWVREVTTATGTSGGQPVTA</sequence>
<feature type="chain" id="PRO_5039245798" description="Lipoprotein" evidence="1">
    <location>
        <begin position="30"/>
        <end position="220"/>
    </location>
</feature>
<dbReference type="PROSITE" id="PS51257">
    <property type="entry name" value="PROKAR_LIPOPROTEIN"/>
    <property type="match status" value="1"/>
</dbReference>
<dbReference type="KEGG" id="sbro:GQF42_19215"/>
<dbReference type="EMBL" id="CP047020">
    <property type="protein sequence ID" value="QHA09691.1"/>
    <property type="molecule type" value="Genomic_DNA"/>
</dbReference>
<dbReference type="PROSITE" id="PS51318">
    <property type="entry name" value="TAT"/>
    <property type="match status" value="1"/>
</dbReference>
<dbReference type="Pfam" id="PF13624">
    <property type="entry name" value="SurA_N_3"/>
    <property type="match status" value="1"/>
</dbReference>
<organism evidence="2 3">
    <name type="scientific">Streptomyces broussonetiae</name>
    <dbReference type="NCBI Taxonomy" id="2686304"/>
    <lineage>
        <taxon>Bacteria</taxon>
        <taxon>Bacillati</taxon>
        <taxon>Actinomycetota</taxon>
        <taxon>Actinomycetes</taxon>
        <taxon>Kitasatosporales</taxon>
        <taxon>Streptomycetaceae</taxon>
        <taxon>Streptomyces</taxon>
    </lineage>
</organism>
<feature type="signal peptide" evidence="1">
    <location>
        <begin position="1"/>
        <end position="29"/>
    </location>
</feature>
<keyword evidence="3" id="KW-1185">Reference proteome</keyword>
<dbReference type="PANTHER" id="PTHR47245:SF2">
    <property type="entry name" value="PEPTIDYL-PROLYL CIS-TRANS ISOMERASE HP_0175-RELATED"/>
    <property type="match status" value="1"/>
</dbReference>